<accession>A0ABM1C3A9</accession>
<keyword evidence="1" id="KW-1185">Reference proteome</keyword>
<reference evidence="2" key="1">
    <citation type="submission" date="2025-08" db="UniProtKB">
        <authorList>
            <consortium name="RefSeq"/>
        </authorList>
    </citation>
    <scope>IDENTIFICATION</scope>
    <source>
        <tissue evidence="2">Muscle</tissue>
    </source>
</reference>
<dbReference type="PANTHER" id="PTHR10350">
    <property type="entry name" value="NUCLEAR PORE COMPLEX PROTEIN NUP155"/>
    <property type="match status" value="1"/>
</dbReference>
<proteinExistence type="predicted"/>
<dbReference type="PANTHER" id="PTHR10350:SF6">
    <property type="entry name" value="NUCLEAR PORE COMPLEX PROTEIN NUP155"/>
    <property type="match status" value="1"/>
</dbReference>
<name>A0ABM1C3A9_LIMPO</name>
<evidence type="ECO:0000313" key="1">
    <source>
        <dbReference type="Proteomes" id="UP000694941"/>
    </source>
</evidence>
<dbReference type="Gene3D" id="1.20.58.1780">
    <property type="match status" value="1"/>
</dbReference>
<dbReference type="RefSeq" id="XP_013793422.2">
    <property type="nucleotide sequence ID" value="XM_013937968.2"/>
</dbReference>
<organism evidence="1 2">
    <name type="scientific">Limulus polyphemus</name>
    <name type="common">Atlantic horseshoe crab</name>
    <dbReference type="NCBI Taxonomy" id="6850"/>
    <lineage>
        <taxon>Eukaryota</taxon>
        <taxon>Metazoa</taxon>
        <taxon>Ecdysozoa</taxon>
        <taxon>Arthropoda</taxon>
        <taxon>Chelicerata</taxon>
        <taxon>Merostomata</taxon>
        <taxon>Xiphosura</taxon>
        <taxon>Limulidae</taxon>
        <taxon>Limulus</taxon>
    </lineage>
</organism>
<dbReference type="InterPro" id="IPR004870">
    <property type="entry name" value="Nucleoporin_Nup155"/>
</dbReference>
<sequence>MCLILACSRMTQEEQVAEWATRAFLLYGGEPCISFPVPTNPSSLMIPPSSPAPTFGPSTVPAWSSTPAVGHHPGTTFSVPGSGIPYSPVVSLNQTYGLPSQEQQSMLTQQQLPSGGPEMVYSGKHNGLYLYLSRILR</sequence>
<protein>
    <submittedName>
        <fullName evidence="2">Nuclear pore complex protein Nup155-like</fullName>
    </submittedName>
</protein>
<gene>
    <name evidence="2" type="primary">LOC106477392</name>
</gene>
<dbReference type="GeneID" id="106477392"/>
<evidence type="ECO:0000313" key="2">
    <source>
        <dbReference type="RefSeq" id="XP_013793422.2"/>
    </source>
</evidence>
<dbReference type="Proteomes" id="UP000694941">
    <property type="component" value="Unplaced"/>
</dbReference>